<accession>A0A1H8Q6V5</accession>
<dbReference type="AlphaFoldDB" id="A0A1H8Q6V5"/>
<evidence type="ECO:0000256" key="1">
    <source>
        <dbReference type="SAM" id="SignalP"/>
    </source>
</evidence>
<dbReference type="RefSeq" id="WP_089676129.1">
    <property type="nucleotide sequence ID" value="NZ_FODB01000116.1"/>
</dbReference>
<evidence type="ECO:0000313" key="2">
    <source>
        <dbReference type="EMBL" id="SEO49664.1"/>
    </source>
</evidence>
<dbReference type="InterPro" id="IPR023614">
    <property type="entry name" value="Porin_dom_sf"/>
</dbReference>
<dbReference type="InterPro" id="IPR010870">
    <property type="entry name" value="Porin_O/P"/>
</dbReference>
<feature type="chain" id="PRO_5011674837" evidence="1">
    <location>
        <begin position="21"/>
        <end position="361"/>
    </location>
</feature>
<gene>
    <name evidence="2" type="ORF">SAMN04490369_11161</name>
</gene>
<dbReference type="Pfam" id="PF07396">
    <property type="entry name" value="Porin_O_P"/>
    <property type="match status" value="1"/>
</dbReference>
<name>A0A1H8Q6V5_9GAMM</name>
<protein>
    <submittedName>
        <fullName evidence="2">Phosphate-selective porin OprO and OprP</fullName>
    </submittedName>
</protein>
<dbReference type="Proteomes" id="UP000199493">
    <property type="component" value="Unassembled WGS sequence"/>
</dbReference>
<dbReference type="EMBL" id="FODB01000116">
    <property type="protein sequence ID" value="SEO49664.1"/>
    <property type="molecule type" value="Genomic_DNA"/>
</dbReference>
<organism evidence="2 3">
    <name type="scientific">Vreelandella aquamarina</name>
    <dbReference type="NCBI Taxonomy" id="77097"/>
    <lineage>
        <taxon>Bacteria</taxon>
        <taxon>Pseudomonadati</taxon>
        <taxon>Pseudomonadota</taxon>
        <taxon>Gammaproteobacteria</taxon>
        <taxon>Oceanospirillales</taxon>
        <taxon>Halomonadaceae</taxon>
        <taxon>Vreelandella</taxon>
    </lineage>
</organism>
<dbReference type="Gene3D" id="2.40.160.10">
    <property type="entry name" value="Porin"/>
    <property type="match status" value="1"/>
</dbReference>
<proteinExistence type="predicted"/>
<keyword evidence="1" id="KW-0732">Signal</keyword>
<reference evidence="2 3" key="1">
    <citation type="submission" date="2016-10" db="EMBL/GenBank/DDBJ databases">
        <authorList>
            <person name="de Groot N.N."/>
        </authorList>
    </citation>
    <scope>NUCLEOTIDE SEQUENCE [LARGE SCALE GENOMIC DNA]</scope>
    <source>
        <strain evidence="2 3">558</strain>
    </source>
</reference>
<sequence>MSKKYLGLALAISAASAAQAGTVTTSGKDLVIDTDSGIKVKVSDNSASFQLGGRLQWDYDATQSDANGVDTTNFDARRARLYAQGHFGDWAYKAQFNVAESDGAKGGNAEDLYIRYLGFGSAATVTIGKQKEPFGLEQLTSSKDISALERSAMTERYTPGRSGGIQLSGKGSNWTYGIGYFEADGDGSDDFNNTAVTARGTVAPVQTNNAVVHLGAGYTTRDADTQANEVDTFNLELAGASGPFHAQAEYFDSEEGQVDVDGYYVQLGWVVTGESRPYKAGAFKRVEPSSPKGAWEVIARFEDGDGKYSDVGLATTDGKQTTLGVNYYANKNVRLGMSYMDGEEANGASGDEVRARLQYAF</sequence>
<evidence type="ECO:0000313" key="3">
    <source>
        <dbReference type="Proteomes" id="UP000199493"/>
    </source>
</evidence>
<feature type="signal peptide" evidence="1">
    <location>
        <begin position="1"/>
        <end position="20"/>
    </location>
</feature>
<dbReference type="SUPFAM" id="SSF56935">
    <property type="entry name" value="Porins"/>
    <property type="match status" value="1"/>
</dbReference>